<keyword evidence="2" id="KW-1185">Reference proteome</keyword>
<organism evidence="1 2">
    <name type="scientific">Helicobacter baculiformis</name>
    <dbReference type="NCBI Taxonomy" id="427351"/>
    <lineage>
        <taxon>Bacteria</taxon>
        <taxon>Pseudomonadati</taxon>
        <taxon>Campylobacterota</taxon>
        <taxon>Epsilonproteobacteria</taxon>
        <taxon>Campylobacterales</taxon>
        <taxon>Helicobacteraceae</taxon>
        <taxon>Helicobacter</taxon>
    </lineage>
</organism>
<evidence type="ECO:0000313" key="1">
    <source>
        <dbReference type="EMBL" id="MFC3847618.1"/>
    </source>
</evidence>
<reference evidence="2" key="1">
    <citation type="journal article" date="2019" name="Int. J. Syst. Evol. Microbiol.">
        <title>The Global Catalogue of Microorganisms (GCM) 10K type strain sequencing project: providing services to taxonomists for standard genome sequencing and annotation.</title>
        <authorList>
            <consortium name="The Broad Institute Genomics Platform"/>
            <consortium name="The Broad Institute Genome Sequencing Center for Infectious Disease"/>
            <person name="Wu L."/>
            <person name="Ma J."/>
        </authorList>
    </citation>
    <scope>NUCLEOTIDE SEQUENCE [LARGE SCALE GENOMIC DNA]</scope>
    <source>
        <strain evidence="2">CCUG 53816</strain>
    </source>
</reference>
<protein>
    <submittedName>
        <fullName evidence="1">Uncharacterized protein</fullName>
    </submittedName>
</protein>
<accession>A0ABV7ZIL2</accession>
<name>A0ABV7ZIL2_9HELI</name>
<comment type="caution">
    <text evidence="1">The sequence shown here is derived from an EMBL/GenBank/DDBJ whole genome shotgun (WGS) entry which is preliminary data.</text>
</comment>
<dbReference type="EMBL" id="JBHRZO010000017">
    <property type="protein sequence ID" value="MFC3847618.1"/>
    <property type="molecule type" value="Genomic_DNA"/>
</dbReference>
<proteinExistence type="predicted"/>
<sequence>MESKRKVVLELRGPTYKECKKHAKESNVDLETFLASILEEYFYPVPSVETKHLRELQVAMDRIPKALIQMGTVLALQGRFEEAHAILRGLENKILEHLEMAK</sequence>
<dbReference type="Proteomes" id="UP001595783">
    <property type="component" value="Unassembled WGS sequence"/>
</dbReference>
<dbReference type="RefSeq" id="WP_104752848.1">
    <property type="nucleotide sequence ID" value="NZ_FZMF01000056.1"/>
</dbReference>
<evidence type="ECO:0000313" key="2">
    <source>
        <dbReference type="Proteomes" id="UP001595783"/>
    </source>
</evidence>
<gene>
    <name evidence="1" type="ORF">ACFOPX_03595</name>
</gene>